<gene>
    <name evidence="2" type="ORF">HERILL_LOCUS5420</name>
</gene>
<evidence type="ECO:0000313" key="2">
    <source>
        <dbReference type="EMBL" id="CAD7082385.1"/>
    </source>
</evidence>
<dbReference type="EMBL" id="LR899010">
    <property type="protein sequence ID" value="CAD7082385.1"/>
    <property type="molecule type" value="Genomic_DNA"/>
</dbReference>
<evidence type="ECO:0000256" key="1">
    <source>
        <dbReference type="SAM" id="Coils"/>
    </source>
</evidence>
<reference evidence="2 3" key="1">
    <citation type="submission" date="2020-11" db="EMBL/GenBank/DDBJ databases">
        <authorList>
            <person name="Wallbank WR R."/>
            <person name="Pardo Diaz C."/>
            <person name="Kozak K."/>
            <person name="Martin S."/>
            <person name="Jiggins C."/>
            <person name="Moest M."/>
            <person name="Warren A I."/>
            <person name="Generalovic N T."/>
            <person name="Byers J.R.P. K."/>
            <person name="Montejo-Kovacevich G."/>
            <person name="Yen C E."/>
        </authorList>
    </citation>
    <scope>NUCLEOTIDE SEQUENCE [LARGE SCALE GENOMIC DNA]</scope>
</reference>
<organism evidence="2 3">
    <name type="scientific">Hermetia illucens</name>
    <name type="common">Black soldier fly</name>
    <dbReference type="NCBI Taxonomy" id="343691"/>
    <lineage>
        <taxon>Eukaryota</taxon>
        <taxon>Metazoa</taxon>
        <taxon>Ecdysozoa</taxon>
        <taxon>Arthropoda</taxon>
        <taxon>Hexapoda</taxon>
        <taxon>Insecta</taxon>
        <taxon>Pterygota</taxon>
        <taxon>Neoptera</taxon>
        <taxon>Endopterygota</taxon>
        <taxon>Diptera</taxon>
        <taxon>Brachycera</taxon>
        <taxon>Stratiomyomorpha</taxon>
        <taxon>Stratiomyidae</taxon>
        <taxon>Hermetiinae</taxon>
        <taxon>Hermetia</taxon>
    </lineage>
</organism>
<sequence>MELFEYKITMCTNEERDLLSKLDECNAQFRLQETAQNQIEENKRLKKILDNYEMSLNEESSNQIELITQIEHKDSEIHGKTAMIGKRKVINQNKISFHKALNNQLTQAGRKLEEHEDELRRLQKLIAFERHQTTELEQRVKNLEILNAELQARIAQQDQNIRDNTEEILLLEKENSALEDQVKQTEWALQEKTNLLEHYAQDLRDVEEMRTRVVSIMKRESAVMRQD</sequence>
<feature type="coiled-coil region" evidence="1">
    <location>
        <begin position="35"/>
        <end position="62"/>
    </location>
</feature>
<accession>A0A7R8UK77</accession>
<dbReference type="InParanoid" id="A0A7R8UK77"/>
<name>A0A7R8UK77_HERIL</name>
<proteinExistence type="predicted"/>
<keyword evidence="1" id="KW-0175">Coiled coil</keyword>
<evidence type="ECO:0000313" key="3">
    <source>
        <dbReference type="Proteomes" id="UP000594454"/>
    </source>
</evidence>
<dbReference type="AlphaFoldDB" id="A0A7R8UK77"/>
<dbReference type="OrthoDB" id="73401at2759"/>
<keyword evidence="3" id="KW-1185">Reference proteome</keyword>
<feature type="coiled-coil region" evidence="1">
    <location>
        <begin position="98"/>
        <end position="209"/>
    </location>
</feature>
<dbReference type="Proteomes" id="UP000594454">
    <property type="component" value="Chromosome 2"/>
</dbReference>
<protein>
    <submittedName>
        <fullName evidence="2">Uncharacterized protein</fullName>
    </submittedName>
</protein>